<accession>C5KR04</accession>
<evidence type="ECO:0000313" key="1">
    <source>
        <dbReference type="EMBL" id="EER13088.1"/>
    </source>
</evidence>
<sequence>MSLAIVAMYCRSTISGYESNSLGCLKLIKALYEHPAAAIGDVVQPQGTSGATLLPQNKVPSLKECLVDILEDCITPDVAQNIYLSICWWRDSQAFGEDTPLIEAAIHTMNALRRCAPSAALVSDSCALESAIDLVLSDGSAAGVPPVAELRKADSDMDSLMTALETFVRSGSTPEQIVEGINAEQLEKLCRAHMSITELLVALDARHKALMDKCRALNLEINFVDKFLHMKVEDVSSSSNSEGTTADS</sequence>
<dbReference type="GeneID" id="9056542"/>
<keyword evidence="2" id="KW-1185">Reference proteome</keyword>
<evidence type="ECO:0000313" key="2">
    <source>
        <dbReference type="Proteomes" id="UP000007800"/>
    </source>
</evidence>
<name>C5KR04_PERM5</name>
<dbReference type="Proteomes" id="UP000007800">
    <property type="component" value="Unassembled WGS sequence"/>
</dbReference>
<dbReference type="OMA" id="IHAAPEC"/>
<dbReference type="AlphaFoldDB" id="C5KR04"/>
<gene>
    <name evidence="1" type="ORF">Pmar_PMAR025077</name>
</gene>
<proteinExistence type="predicted"/>
<organism evidence="2">
    <name type="scientific">Perkinsus marinus (strain ATCC 50983 / TXsc)</name>
    <dbReference type="NCBI Taxonomy" id="423536"/>
    <lineage>
        <taxon>Eukaryota</taxon>
        <taxon>Sar</taxon>
        <taxon>Alveolata</taxon>
        <taxon>Perkinsozoa</taxon>
        <taxon>Perkinsea</taxon>
        <taxon>Perkinsida</taxon>
        <taxon>Perkinsidae</taxon>
        <taxon>Perkinsus</taxon>
    </lineage>
</organism>
<protein>
    <submittedName>
        <fullName evidence="1">Uncharacterized protein</fullName>
    </submittedName>
</protein>
<dbReference type="OrthoDB" id="430148at2759"/>
<dbReference type="InParanoid" id="C5KR04"/>
<reference evidence="1 2" key="1">
    <citation type="submission" date="2008-07" db="EMBL/GenBank/DDBJ databases">
        <authorList>
            <person name="El-Sayed N."/>
            <person name="Caler E."/>
            <person name="Inman J."/>
            <person name="Amedeo P."/>
            <person name="Hass B."/>
            <person name="Wortman J."/>
        </authorList>
    </citation>
    <scope>NUCLEOTIDE SEQUENCE [LARGE SCALE GENOMIC DNA]</scope>
    <source>
        <strain evidence="2">ATCC 50983 / TXsc</strain>
    </source>
</reference>
<dbReference type="RefSeq" id="XP_002781293.1">
    <property type="nucleotide sequence ID" value="XM_002781247.1"/>
</dbReference>
<dbReference type="EMBL" id="GG675638">
    <property type="protein sequence ID" value="EER13088.1"/>
    <property type="molecule type" value="Genomic_DNA"/>
</dbReference>